<dbReference type="OrthoDB" id="5419608at2759"/>
<keyword evidence="2" id="KW-1185">Reference proteome</keyword>
<evidence type="ECO:0000313" key="2">
    <source>
        <dbReference type="Proteomes" id="UP000184383"/>
    </source>
</evidence>
<reference evidence="2" key="1">
    <citation type="journal article" date="2017" name="Genome Biol.">
        <title>Comparative genomics reveals high biological diversity and specific adaptations in the industrially and medically important fungal genus Aspergillus.</title>
        <authorList>
            <person name="de Vries R.P."/>
            <person name="Riley R."/>
            <person name="Wiebenga A."/>
            <person name="Aguilar-Osorio G."/>
            <person name="Amillis S."/>
            <person name="Uchima C.A."/>
            <person name="Anderluh G."/>
            <person name="Asadollahi M."/>
            <person name="Askin M."/>
            <person name="Barry K."/>
            <person name="Battaglia E."/>
            <person name="Bayram O."/>
            <person name="Benocci T."/>
            <person name="Braus-Stromeyer S.A."/>
            <person name="Caldana C."/>
            <person name="Canovas D."/>
            <person name="Cerqueira G.C."/>
            <person name="Chen F."/>
            <person name="Chen W."/>
            <person name="Choi C."/>
            <person name="Clum A."/>
            <person name="Dos Santos R.A."/>
            <person name="Damasio A.R."/>
            <person name="Diallinas G."/>
            <person name="Emri T."/>
            <person name="Fekete E."/>
            <person name="Flipphi M."/>
            <person name="Freyberg S."/>
            <person name="Gallo A."/>
            <person name="Gournas C."/>
            <person name="Habgood R."/>
            <person name="Hainaut M."/>
            <person name="Harispe M.L."/>
            <person name="Henrissat B."/>
            <person name="Hilden K.S."/>
            <person name="Hope R."/>
            <person name="Hossain A."/>
            <person name="Karabika E."/>
            <person name="Karaffa L."/>
            <person name="Karanyi Z."/>
            <person name="Krasevec N."/>
            <person name="Kuo A."/>
            <person name="Kusch H."/>
            <person name="LaButti K."/>
            <person name="Lagendijk E.L."/>
            <person name="Lapidus A."/>
            <person name="Levasseur A."/>
            <person name="Lindquist E."/>
            <person name="Lipzen A."/>
            <person name="Logrieco A.F."/>
            <person name="MacCabe A."/>
            <person name="Maekelae M.R."/>
            <person name="Malavazi I."/>
            <person name="Melin P."/>
            <person name="Meyer V."/>
            <person name="Mielnichuk N."/>
            <person name="Miskei M."/>
            <person name="Molnar A.P."/>
            <person name="Mule G."/>
            <person name="Ngan C.Y."/>
            <person name="Orejas M."/>
            <person name="Orosz E."/>
            <person name="Ouedraogo J.P."/>
            <person name="Overkamp K.M."/>
            <person name="Park H.-S."/>
            <person name="Perrone G."/>
            <person name="Piumi F."/>
            <person name="Punt P.J."/>
            <person name="Ram A.F."/>
            <person name="Ramon A."/>
            <person name="Rauscher S."/>
            <person name="Record E."/>
            <person name="Riano-Pachon D.M."/>
            <person name="Robert V."/>
            <person name="Roehrig J."/>
            <person name="Ruller R."/>
            <person name="Salamov A."/>
            <person name="Salih N.S."/>
            <person name="Samson R.A."/>
            <person name="Sandor E."/>
            <person name="Sanguinetti M."/>
            <person name="Schuetze T."/>
            <person name="Sepcic K."/>
            <person name="Shelest E."/>
            <person name="Sherlock G."/>
            <person name="Sophianopoulou V."/>
            <person name="Squina F.M."/>
            <person name="Sun H."/>
            <person name="Susca A."/>
            <person name="Todd R.B."/>
            <person name="Tsang A."/>
            <person name="Unkles S.E."/>
            <person name="van de Wiele N."/>
            <person name="van Rossen-Uffink D."/>
            <person name="Oliveira J.V."/>
            <person name="Vesth T.C."/>
            <person name="Visser J."/>
            <person name="Yu J.-H."/>
            <person name="Zhou M."/>
            <person name="Andersen M.R."/>
            <person name="Archer D.B."/>
            <person name="Baker S.E."/>
            <person name="Benoit I."/>
            <person name="Brakhage A.A."/>
            <person name="Braus G.H."/>
            <person name="Fischer R."/>
            <person name="Frisvad J.C."/>
            <person name="Goldman G.H."/>
            <person name="Houbraken J."/>
            <person name="Oakley B."/>
            <person name="Pocsi I."/>
            <person name="Scazzocchio C."/>
            <person name="Seiboth B."/>
            <person name="vanKuyk P.A."/>
            <person name="Wortman J."/>
            <person name="Dyer P.S."/>
            <person name="Grigoriev I.V."/>
        </authorList>
    </citation>
    <scope>NUCLEOTIDE SEQUENCE [LARGE SCALE GENOMIC DNA]</scope>
    <source>
        <strain evidence="2">DTO 134E9</strain>
    </source>
</reference>
<dbReference type="EMBL" id="KV878211">
    <property type="protein sequence ID" value="OJJ36474.1"/>
    <property type="molecule type" value="Genomic_DNA"/>
</dbReference>
<proteinExistence type="predicted"/>
<organism evidence="1 2">
    <name type="scientific">Aspergillus wentii DTO 134E9</name>
    <dbReference type="NCBI Taxonomy" id="1073089"/>
    <lineage>
        <taxon>Eukaryota</taxon>
        <taxon>Fungi</taxon>
        <taxon>Dikarya</taxon>
        <taxon>Ascomycota</taxon>
        <taxon>Pezizomycotina</taxon>
        <taxon>Eurotiomycetes</taxon>
        <taxon>Eurotiomycetidae</taxon>
        <taxon>Eurotiales</taxon>
        <taxon>Aspergillaceae</taxon>
        <taxon>Aspergillus</taxon>
        <taxon>Aspergillus subgen. Cremei</taxon>
    </lineage>
</organism>
<dbReference type="AlphaFoldDB" id="A0A1L9RNI7"/>
<dbReference type="VEuPathDB" id="FungiDB:ASPWEDRAFT_169989"/>
<sequence length="72" mass="8697">MFTWIKNLFTLSPEKRQKRKRIKALRKRSRKRRARERELFIQRRYRLNGGKKRTGFYLAIGPFTTTGQLAGI</sequence>
<accession>A0A1L9RNI7</accession>
<evidence type="ECO:0000313" key="1">
    <source>
        <dbReference type="EMBL" id="OJJ36474.1"/>
    </source>
</evidence>
<dbReference type="Proteomes" id="UP000184383">
    <property type="component" value="Unassembled WGS sequence"/>
</dbReference>
<protein>
    <submittedName>
        <fullName evidence="1">Uncharacterized protein</fullName>
    </submittedName>
</protein>
<dbReference type="RefSeq" id="XP_040690150.1">
    <property type="nucleotide sequence ID" value="XM_040830550.1"/>
</dbReference>
<name>A0A1L9RNI7_ASPWE</name>
<dbReference type="GeneID" id="63746398"/>
<gene>
    <name evidence="1" type="ORF">ASPWEDRAFT_169989</name>
</gene>